<dbReference type="GO" id="GO:0140647">
    <property type="term" value="P:P450-containing electron transport chain"/>
    <property type="evidence" value="ECO:0007669"/>
    <property type="project" value="InterPro"/>
</dbReference>
<dbReference type="InterPro" id="IPR001041">
    <property type="entry name" value="2Fe-2S_ferredoxin-type"/>
</dbReference>
<dbReference type="GO" id="GO:0005739">
    <property type="term" value="C:mitochondrion"/>
    <property type="evidence" value="ECO:0007669"/>
    <property type="project" value="TreeGrafter"/>
</dbReference>
<keyword evidence="3" id="KW-0479">Metal-binding</keyword>
<protein>
    <recommendedName>
        <fullName evidence="7">2Fe-2S ferredoxin-type domain-containing protein</fullName>
    </recommendedName>
</protein>
<reference evidence="8" key="1">
    <citation type="submission" date="2021-01" db="EMBL/GenBank/DDBJ databases">
        <authorList>
            <person name="Corre E."/>
            <person name="Pelletier E."/>
            <person name="Niang G."/>
            <person name="Scheremetjew M."/>
            <person name="Finn R."/>
            <person name="Kale V."/>
            <person name="Holt S."/>
            <person name="Cochrane G."/>
            <person name="Meng A."/>
            <person name="Brown T."/>
            <person name="Cohen L."/>
        </authorList>
    </citation>
    <scope>NUCLEOTIDE SEQUENCE</scope>
    <source>
        <strain evidence="8">RCC927</strain>
    </source>
</reference>
<accession>A0A7S3BDF3</accession>
<dbReference type="EMBL" id="HBHY01005702">
    <property type="protein sequence ID" value="CAE0131896.1"/>
    <property type="molecule type" value="Transcribed_RNA"/>
</dbReference>
<dbReference type="SUPFAM" id="SSF54292">
    <property type="entry name" value="2Fe-2S ferredoxin-like"/>
    <property type="match status" value="1"/>
</dbReference>
<name>A0A7S3BDF3_9VIRI</name>
<evidence type="ECO:0000256" key="3">
    <source>
        <dbReference type="ARBA" id="ARBA00022723"/>
    </source>
</evidence>
<comment type="similarity">
    <text evidence="1">Belongs to the adrenodoxin/putidaredoxin family.</text>
</comment>
<evidence type="ECO:0000259" key="7">
    <source>
        <dbReference type="Pfam" id="PF00111"/>
    </source>
</evidence>
<dbReference type="CDD" id="cd00207">
    <property type="entry name" value="fer2"/>
    <property type="match status" value="1"/>
</dbReference>
<dbReference type="GO" id="GO:0051537">
    <property type="term" value="F:2 iron, 2 sulfur cluster binding"/>
    <property type="evidence" value="ECO:0007669"/>
    <property type="project" value="UniProtKB-KW"/>
</dbReference>
<keyword evidence="4" id="KW-0408">Iron</keyword>
<dbReference type="PANTHER" id="PTHR23426">
    <property type="entry name" value="FERREDOXIN/ADRENODOXIN"/>
    <property type="match status" value="1"/>
</dbReference>
<keyword evidence="2" id="KW-0001">2Fe-2S</keyword>
<evidence type="ECO:0000256" key="4">
    <source>
        <dbReference type="ARBA" id="ARBA00023004"/>
    </source>
</evidence>
<evidence type="ECO:0000256" key="5">
    <source>
        <dbReference type="ARBA" id="ARBA00023014"/>
    </source>
</evidence>
<dbReference type="AlphaFoldDB" id="A0A7S3BDF3"/>
<dbReference type="InterPro" id="IPR036010">
    <property type="entry name" value="2Fe-2S_ferredoxin-like_sf"/>
</dbReference>
<evidence type="ECO:0000313" key="8">
    <source>
        <dbReference type="EMBL" id="CAE0131896.1"/>
    </source>
</evidence>
<dbReference type="GO" id="GO:0046872">
    <property type="term" value="F:metal ion binding"/>
    <property type="evidence" value="ECO:0007669"/>
    <property type="project" value="UniProtKB-KW"/>
</dbReference>
<dbReference type="Pfam" id="PF00111">
    <property type="entry name" value="Fer2"/>
    <property type="match status" value="1"/>
</dbReference>
<evidence type="ECO:0000256" key="1">
    <source>
        <dbReference type="ARBA" id="ARBA00010914"/>
    </source>
</evidence>
<gene>
    <name evidence="8" type="ORF">PSIN1315_LOCUS3679</name>
</gene>
<dbReference type="InterPro" id="IPR001055">
    <property type="entry name" value="Adrenodoxin-like"/>
</dbReference>
<evidence type="ECO:0000256" key="6">
    <source>
        <dbReference type="ARBA" id="ARBA00034078"/>
    </source>
</evidence>
<dbReference type="InterPro" id="IPR012675">
    <property type="entry name" value="Beta-grasp_dom_sf"/>
</dbReference>
<evidence type="ECO:0000256" key="2">
    <source>
        <dbReference type="ARBA" id="ARBA00022714"/>
    </source>
</evidence>
<feature type="domain" description="2Fe-2S ferredoxin-type" evidence="7">
    <location>
        <begin position="80"/>
        <end position="129"/>
    </location>
</feature>
<sequence length="147" mass="15550">MQLAQSVTPRAAPLAARRSAGTSRATRRICAVACERPKVAVEVREGASVVKTFEENCADKLLRDALLGEGVGLYKGFAKLSNCSGAGQCGMCIVDVVQDDDGLLGSREAVEEQKLRGKPETWRLACQTSLGQDDDIKAGSVTVAVKP</sequence>
<keyword evidence="5" id="KW-0411">Iron-sulfur</keyword>
<dbReference type="GO" id="GO:0009055">
    <property type="term" value="F:electron transfer activity"/>
    <property type="evidence" value="ECO:0007669"/>
    <property type="project" value="TreeGrafter"/>
</dbReference>
<comment type="cofactor">
    <cofactor evidence="6">
        <name>[2Fe-2S] cluster</name>
        <dbReference type="ChEBI" id="CHEBI:190135"/>
    </cofactor>
</comment>
<dbReference type="Gene3D" id="3.10.20.30">
    <property type="match status" value="1"/>
</dbReference>
<dbReference type="PANTHER" id="PTHR23426:SF65">
    <property type="entry name" value="FERREDOXIN-2, MITOCHONDRIAL"/>
    <property type="match status" value="1"/>
</dbReference>
<organism evidence="8">
    <name type="scientific">Prasinoderma singulare</name>
    <dbReference type="NCBI Taxonomy" id="676789"/>
    <lineage>
        <taxon>Eukaryota</taxon>
        <taxon>Viridiplantae</taxon>
        <taxon>Prasinodermophyta</taxon>
        <taxon>Prasinodermophyceae</taxon>
        <taxon>Prasinodermales</taxon>
        <taxon>Prasinodermaceae</taxon>
        <taxon>Prasinoderma</taxon>
    </lineage>
</organism>
<proteinExistence type="inferred from homology"/>